<name>A0A8J2JTW4_9HEXA</name>
<dbReference type="Proteomes" id="UP000708208">
    <property type="component" value="Unassembled WGS sequence"/>
</dbReference>
<sequence length="19" mass="2333">VKFLPFPQACFKIHQLFRI</sequence>
<evidence type="ECO:0000313" key="2">
    <source>
        <dbReference type="Proteomes" id="UP000708208"/>
    </source>
</evidence>
<protein>
    <submittedName>
        <fullName evidence="1">Uncharacterized protein</fullName>
    </submittedName>
</protein>
<reference evidence="1" key="1">
    <citation type="submission" date="2021-06" db="EMBL/GenBank/DDBJ databases">
        <authorList>
            <person name="Hodson N. C."/>
            <person name="Mongue J. A."/>
            <person name="Jaron S. K."/>
        </authorList>
    </citation>
    <scope>NUCLEOTIDE SEQUENCE</scope>
</reference>
<gene>
    <name evidence="1" type="ORF">AFUS01_LOCUS16205</name>
</gene>
<keyword evidence="2" id="KW-1185">Reference proteome</keyword>
<accession>A0A8J2JTW4</accession>
<proteinExistence type="predicted"/>
<evidence type="ECO:0000313" key="1">
    <source>
        <dbReference type="EMBL" id="CAG7727358.1"/>
    </source>
</evidence>
<organism evidence="1 2">
    <name type="scientific">Allacma fusca</name>
    <dbReference type="NCBI Taxonomy" id="39272"/>
    <lineage>
        <taxon>Eukaryota</taxon>
        <taxon>Metazoa</taxon>
        <taxon>Ecdysozoa</taxon>
        <taxon>Arthropoda</taxon>
        <taxon>Hexapoda</taxon>
        <taxon>Collembola</taxon>
        <taxon>Symphypleona</taxon>
        <taxon>Sminthuridae</taxon>
        <taxon>Allacma</taxon>
    </lineage>
</organism>
<dbReference type="AlphaFoldDB" id="A0A8J2JTW4"/>
<dbReference type="EMBL" id="CAJVCH010147552">
    <property type="protein sequence ID" value="CAG7727358.1"/>
    <property type="molecule type" value="Genomic_DNA"/>
</dbReference>
<feature type="non-terminal residue" evidence="1">
    <location>
        <position position="1"/>
    </location>
</feature>
<comment type="caution">
    <text evidence="1">The sequence shown here is derived from an EMBL/GenBank/DDBJ whole genome shotgun (WGS) entry which is preliminary data.</text>
</comment>